<sequence>GGRRTGASPAGRRALGRARPSGSGDPRVRAPVVEVRGSQGAGHPRALRHVGDAVLPGAQRAGRPPGGARRRPDARQAAAAPASEPTAGACGASARSRASI</sequence>
<accession>A0A6J4II52</accession>
<evidence type="ECO:0000256" key="1">
    <source>
        <dbReference type="SAM" id="MobiDB-lite"/>
    </source>
</evidence>
<dbReference type="EMBL" id="CADCTH010000261">
    <property type="protein sequence ID" value="CAA9250885.1"/>
    <property type="molecule type" value="Genomic_DNA"/>
</dbReference>
<protein>
    <submittedName>
        <fullName evidence="2">Uncharacterized protein</fullName>
    </submittedName>
</protein>
<feature type="region of interest" description="Disordered" evidence="1">
    <location>
        <begin position="1"/>
        <end position="100"/>
    </location>
</feature>
<name>A0A6J4II52_9PSEU</name>
<evidence type="ECO:0000313" key="2">
    <source>
        <dbReference type="EMBL" id="CAA9250885.1"/>
    </source>
</evidence>
<dbReference type="AlphaFoldDB" id="A0A6J4II52"/>
<organism evidence="2">
    <name type="scientific">uncultured Actinomycetospora sp</name>
    <dbReference type="NCBI Taxonomy" id="1135996"/>
    <lineage>
        <taxon>Bacteria</taxon>
        <taxon>Bacillati</taxon>
        <taxon>Actinomycetota</taxon>
        <taxon>Actinomycetes</taxon>
        <taxon>Pseudonocardiales</taxon>
        <taxon>Pseudonocardiaceae</taxon>
        <taxon>Actinomycetospora</taxon>
        <taxon>environmental samples</taxon>
    </lineage>
</organism>
<feature type="compositionally biased region" description="Low complexity" evidence="1">
    <location>
        <begin position="56"/>
        <end position="67"/>
    </location>
</feature>
<gene>
    <name evidence="2" type="ORF">AVDCRST_MAG54-1977</name>
</gene>
<feature type="compositionally biased region" description="Low complexity" evidence="1">
    <location>
        <begin position="1"/>
        <end position="24"/>
    </location>
</feature>
<reference evidence="2" key="1">
    <citation type="submission" date="2020-02" db="EMBL/GenBank/DDBJ databases">
        <authorList>
            <person name="Meier V. D."/>
        </authorList>
    </citation>
    <scope>NUCLEOTIDE SEQUENCE</scope>
    <source>
        <strain evidence="2">AVDCRST_MAG54</strain>
    </source>
</reference>
<feature type="non-terminal residue" evidence="2">
    <location>
        <position position="100"/>
    </location>
</feature>
<feature type="compositionally biased region" description="Low complexity" evidence="1">
    <location>
        <begin position="75"/>
        <end position="100"/>
    </location>
</feature>
<feature type="non-terminal residue" evidence="2">
    <location>
        <position position="1"/>
    </location>
</feature>
<proteinExistence type="predicted"/>